<reference evidence="1" key="1">
    <citation type="journal article" date="2021" name="Proc. Natl. Acad. Sci. U.S.A.">
        <title>A Catalog of Tens of Thousands of Viruses from Human Metagenomes Reveals Hidden Associations with Chronic Diseases.</title>
        <authorList>
            <person name="Tisza M.J."/>
            <person name="Buck C.B."/>
        </authorList>
    </citation>
    <scope>NUCLEOTIDE SEQUENCE</scope>
    <source>
        <strain evidence="1">CtCo31</strain>
    </source>
</reference>
<name>A0A8S5UMN5_9CAUD</name>
<sequence length="74" mass="8635">MTTLELENEYKQDIREKLTLEKLENGSILVTALQEEDCDSCWVDNALFSMTEYTLSREQIKEVIEFLTKSLEGK</sequence>
<organism evidence="1">
    <name type="scientific">Myoviridae sp. ctCo31</name>
    <dbReference type="NCBI Taxonomy" id="2825053"/>
    <lineage>
        <taxon>Viruses</taxon>
        <taxon>Duplodnaviria</taxon>
        <taxon>Heunggongvirae</taxon>
        <taxon>Uroviricota</taxon>
        <taxon>Caudoviricetes</taxon>
    </lineage>
</organism>
<accession>A0A8S5UMN5</accession>
<dbReference type="EMBL" id="BK016109">
    <property type="protein sequence ID" value="DAF95684.1"/>
    <property type="molecule type" value="Genomic_DNA"/>
</dbReference>
<protein>
    <submittedName>
        <fullName evidence="1">Uncharacterized protein</fullName>
    </submittedName>
</protein>
<proteinExistence type="predicted"/>
<evidence type="ECO:0000313" key="1">
    <source>
        <dbReference type="EMBL" id="DAF95684.1"/>
    </source>
</evidence>